<name>A0A382V6J4_9ZZZZ</name>
<proteinExistence type="predicted"/>
<evidence type="ECO:0000313" key="2">
    <source>
        <dbReference type="EMBL" id="SVD42057.1"/>
    </source>
</evidence>
<dbReference type="InterPro" id="IPR013766">
    <property type="entry name" value="Thioredoxin_domain"/>
</dbReference>
<protein>
    <recommendedName>
        <fullName evidence="1">Thioredoxin domain-containing protein</fullName>
    </recommendedName>
</protein>
<sequence length="156" mass="18413">MRKFIVILFLLVFLSPIESTFGQTPPKFWIRSLEGKRFDSRKEKSPYVISFFFVNCIPCIKEIPELYKFMNTNYPNVPLLFIDPIKEDSKKDIQRFSEKLKVPLSHFYKDSFGSISKKFFKGKMSFPTIVGIKGDEYLFRFKGIDQTQLDEIKLLL</sequence>
<dbReference type="InterPro" id="IPR036249">
    <property type="entry name" value="Thioredoxin-like_sf"/>
</dbReference>
<dbReference type="PROSITE" id="PS51352">
    <property type="entry name" value="THIOREDOXIN_2"/>
    <property type="match status" value="1"/>
</dbReference>
<feature type="domain" description="Thioredoxin" evidence="1">
    <location>
        <begin position="19"/>
        <end position="140"/>
    </location>
</feature>
<gene>
    <name evidence="2" type="ORF">METZ01_LOCUS394911</name>
</gene>
<dbReference type="Gene3D" id="3.40.30.10">
    <property type="entry name" value="Glutaredoxin"/>
    <property type="match status" value="1"/>
</dbReference>
<accession>A0A382V6J4</accession>
<evidence type="ECO:0000259" key="1">
    <source>
        <dbReference type="PROSITE" id="PS51352"/>
    </source>
</evidence>
<dbReference type="AlphaFoldDB" id="A0A382V6J4"/>
<organism evidence="2">
    <name type="scientific">marine metagenome</name>
    <dbReference type="NCBI Taxonomy" id="408172"/>
    <lineage>
        <taxon>unclassified sequences</taxon>
        <taxon>metagenomes</taxon>
        <taxon>ecological metagenomes</taxon>
    </lineage>
</organism>
<dbReference type="EMBL" id="UINC01149527">
    <property type="protein sequence ID" value="SVD42057.1"/>
    <property type="molecule type" value="Genomic_DNA"/>
</dbReference>
<reference evidence="2" key="1">
    <citation type="submission" date="2018-05" db="EMBL/GenBank/DDBJ databases">
        <authorList>
            <person name="Lanie J.A."/>
            <person name="Ng W.-L."/>
            <person name="Kazmierczak K.M."/>
            <person name="Andrzejewski T.M."/>
            <person name="Davidsen T.M."/>
            <person name="Wayne K.J."/>
            <person name="Tettelin H."/>
            <person name="Glass J.I."/>
            <person name="Rusch D."/>
            <person name="Podicherti R."/>
            <person name="Tsui H.-C.T."/>
            <person name="Winkler M.E."/>
        </authorList>
    </citation>
    <scope>NUCLEOTIDE SEQUENCE</scope>
</reference>
<dbReference type="SUPFAM" id="SSF52833">
    <property type="entry name" value="Thioredoxin-like"/>
    <property type="match status" value="1"/>
</dbReference>